<proteinExistence type="predicted"/>
<evidence type="ECO:0000313" key="4">
    <source>
        <dbReference type="Proteomes" id="UP000886885"/>
    </source>
</evidence>
<dbReference type="OrthoDB" id="615630at2759"/>
<keyword evidence="4" id="KW-1185">Reference proteome</keyword>
<organism evidence="3 4">
    <name type="scientific">Populus tomentosa</name>
    <name type="common">Chinese white poplar</name>
    <dbReference type="NCBI Taxonomy" id="118781"/>
    <lineage>
        <taxon>Eukaryota</taxon>
        <taxon>Viridiplantae</taxon>
        <taxon>Streptophyta</taxon>
        <taxon>Embryophyta</taxon>
        <taxon>Tracheophyta</taxon>
        <taxon>Spermatophyta</taxon>
        <taxon>Magnoliopsida</taxon>
        <taxon>eudicotyledons</taxon>
        <taxon>Gunneridae</taxon>
        <taxon>Pentapetalae</taxon>
        <taxon>rosids</taxon>
        <taxon>fabids</taxon>
        <taxon>Malpighiales</taxon>
        <taxon>Salicaceae</taxon>
        <taxon>Saliceae</taxon>
        <taxon>Populus</taxon>
    </lineage>
</organism>
<keyword evidence="1" id="KW-0812">Transmembrane</keyword>
<keyword evidence="1" id="KW-1133">Transmembrane helix</keyword>
<accession>A0A8X7ZED9</accession>
<keyword evidence="1" id="KW-0472">Membrane</keyword>
<evidence type="ECO:0000259" key="2">
    <source>
        <dbReference type="SMART" id="SM00848"/>
    </source>
</evidence>
<dbReference type="InterPro" id="IPR013201">
    <property type="entry name" value="Prot_inhib_I29"/>
</dbReference>
<evidence type="ECO:0000313" key="3">
    <source>
        <dbReference type="EMBL" id="KAG6767205.1"/>
    </source>
</evidence>
<feature type="transmembrane region" description="Helical" evidence="1">
    <location>
        <begin position="12"/>
        <end position="30"/>
    </location>
</feature>
<gene>
    <name evidence="3" type="ORF">POTOM_028395</name>
</gene>
<reference evidence="3" key="1">
    <citation type="journal article" date="2020" name="bioRxiv">
        <title>Hybrid origin of Populus tomentosa Carr. identified through genome sequencing and phylogenomic analysis.</title>
        <authorList>
            <person name="An X."/>
            <person name="Gao K."/>
            <person name="Chen Z."/>
            <person name="Li J."/>
            <person name="Yang X."/>
            <person name="Yang X."/>
            <person name="Zhou J."/>
            <person name="Guo T."/>
            <person name="Zhao T."/>
            <person name="Huang S."/>
            <person name="Miao D."/>
            <person name="Khan W.U."/>
            <person name="Rao P."/>
            <person name="Ye M."/>
            <person name="Lei B."/>
            <person name="Liao W."/>
            <person name="Wang J."/>
            <person name="Ji L."/>
            <person name="Li Y."/>
            <person name="Guo B."/>
            <person name="Mustafa N.S."/>
            <person name="Li S."/>
            <person name="Yun Q."/>
            <person name="Keller S.R."/>
            <person name="Mao J."/>
            <person name="Zhang R."/>
            <person name="Strauss S.H."/>
        </authorList>
    </citation>
    <scope>NUCLEOTIDE SEQUENCE</scope>
    <source>
        <strain evidence="3">GM15</strain>
        <tissue evidence="3">Leaf</tissue>
    </source>
</reference>
<sequence>MFIYPKSCAANLILVSNVVYSLVTLILVHYGHMYKNNAEKATRYNIFKENVAHINAFNSQSSKSYKLGVNQFANLTNDELKASRNRFKGHMCSPQAAGTRKKGAVTRYPCQGPRLVCEVVGGHSRQ</sequence>
<dbReference type="AlphaFoldDB" id="A0A8X7ZED9"/>
<dbReference type="EMBL" id="JAAWWB010000014">
    <property type="protein sequence ID" value="KAG6767205.1"/>
    <property type="molecule type" value="Genomic_DNA"/>
</dbReference>
<dbReference type="Pfam" id="PF08246">
    <property type="entry name" value="Inhibitor_I29"/>
    <property type="match status" value="1"/>
</dbReference>
<feature type="domain" description="Cathepsin propeptide inhibitor" evidence="2">
    <location>
        <begin position="27"/>
        <end position="80"/>
    </location>
</feature>
<protein>
    <recommendedName>
        <fullName evidence="2">Cathepsin propeptide inhibitor domain-containing protein</fullName>
    </recommendedName>
</protein>
<evidence type="ECO:0000256" key="1">
    <source>
        <dbReference type="SAM" id="Phobius"/>
    </source>
</evidence>
<dbReference type="SMART" id="SM00848">
    <property type="entry name" value="Inhibitor_I29"/>
    <property type="match status" value="1"/>
</dbReference>
<comment type="caution">
    <text evidence="3">The sequence shown here is derived from an EMBL/GenBank/DDBJ whole genome shotgun (WGS) entry which is preliminary data.</text>
</comment>
<name>A0A8X7ZED9_POPTO</name>
<dbReference type="Proteomes" id="UP000886885">
    <property type="component" value="Chromosome 7D"/>
</dbReference>